<organism evidence="1 2">
    <name type="scientific">Diaporthe australafricana</name>
    <dbReference type="NCBI Taxonomy" id="127596"/>
    <lineage>
        <taxon>Eukaryota</taxon>
        <taxon>Fungi</taxon>
        <taxon>Dikarya</taxon>
        <taxon>Ascomycota</taxon>
        <taxon>Pezizomycotina</taxon>
        <taxon>Sordariomycetes</taxon>
        <taxon>Sordariomycetidae</taxon>
        <taxon>Diaporthales</taxon>
        <taxon>Diaporthaceae</taxon>
        <taxon>Diaporthe</taxon>
    </lineage>
</organism>
<gene>
    <name evidence="1" type="ORF">Daus18300_004842</name>
</gene>
<dbReference type="Proteomes" id="UP001583177">
    <property type="component" value="Unassembled WGS sequence"/>
</dbReference>
<name>A0ABR3X5A8_9PEZI</name>
<dbReference type="EMBL" id="JAWRVE010000034">
    <property type="protein sequence ID" value="KAL1871097.1"/>
    <property type="molecule type" value="Genomic_DNA"/>
</dbReference>
<evidence type="ECO:0000313" key="2">
    <source>
        <dbReference type="Proteomes" id="UP001583177"/>
    </source>
</evidence>
<accession>A0ABR3X5A8</accession>
<keyword evidence="2" id="KW-1185">Reference proteome</keyword>
<evidence type="ECO:0000313" key="1">
    <source>
        <dbReference type="EMBL" id="KAL1871097.1"/>
    </source>
</evidence>
<protein>
    <recommendedName>
        <fullName evidence="3">Fungal N-terminal domain-containing protein</fullName>
    </recommendedName>
</protein>
<proteinExistence type="predicted"/>
<reference evidence="1 2" key="1">
    <citation type="journal article" date="2024" name="IMA Fungus">
        <title>IMA Genome - F19 : A genome assembly and annotation guide to empower mycologists, including annotated draft genome sequences of Ceratocystis pirilliformis, Diaporthe australafricana, Fusarium ophioides, Paecilomyces lecythidis, and Sporothrix stenoceras.</title>
        <authorList>
            <person name="Aylward J."/>
            <person name="Wilson A.M."/>
            <person name="Visagie C.M."/>
            <person name="Spraker J."/>
            <person name="Barnes I."/>
            <person name="Buitendag C."/>
            <person name="Ceriani C."/>
            <person name="Del Mar Angel L."/>
            <person name="du Plessis D."/>
            <person name="Fuchs T."/>
            <person name="Gasser K."/>
            <person name="Kramer D."/>
            <person name="Li W."/>
            <person name="Munsamy K."/>
            <person name="Piso A."/>
            <person name="Price J.L."/>
            <person name="Sonnekus B."/>
            <person name="Thomas C."/>
            <person name="van der Nest A."/>
            <person name="van Dijk A."/>
            <person name="van Heerden A."/>
            <person name="van Vuuren N."/>
            <person name="Yilmaz N."/>
            <person name="Duong T.A."/>
            <person name="van der Merwe N.A."/>
            <person name="Wingfield M.J."/>
            <person name="Wingfield B.D."/>
        </authorList>
    </citation>
    <scope>NUCLEOTIDE SEQUENCE [LARGE SCALE GENOMIC DNA]</scope>
    <source>
        <strain evidence="1 2">CMW 18300</strain>
    </source>
</reference>
<evidence type="ECO:0008006" key="3">
    <source>
        <dbReference type="Google" id="ProtNLM"/>
    </source>
</evidence>
<comment type="caution">
    <text evidence="1">The sequence shown here is derived from an EMBL/GenBank/DDBJ whole genome shotgun (WGS) entry which is preliminary data.</text>
</comment>
<sequence>MAEVLGIVGSVVGIAQLAGSIIITGTKLNGILKEMQEIPHEISTRLDQLHMLSLTLQQSGEADTIADVGPQFLLMGNAKQQCQTCLSGLTGLLEDITDRLQKSRGARRKLALARHMFRKDELARIEKQLSYSVDLLSVANQMYMIQLTPWDELQDGWNLFTEALKEGQWHICSYLLDHGVETYVDWQGYWPAYPHHGRRKYYIEDFVHPVKFDRGIEDQQLRSYQVLIRKVDHNDFLATSLLGCLQETPALFTSMRRSRWLDDEFYSPEFLEQRMRLCVHLVMKCADLRTKSADVLGMIPFCLEQHGNLAQALMDLSVSDNNGATLLHGLAAKFGVAGNFDLPQGQEIAERWTPLALEVIKRFPSLDCLCQTSARSRGPHLETPLLRLIQQSFDPRHPLCCQGPYRGSVCKRIKRCENSILSWLECLHVAGVNLREYGREEQRQHHVNSLLVRREFGLEYDCHSPGAHNWWGDVQLISFDFGESPSQWKFWWSEMTDEFAGQFWDMAAEQEISSLRIPGAWFEDDYPTSP</sequence>